<sequence length="504" mass="53599">MAASAGHLHKLLAKNVKLLKYTFKSAQHLVQANLPASLRPYYAEIQPILVRNAGARQPVHPTAALRQAKGRWYTTRSAANAFVRRFTTSRAYSSFANGVGGGLRFDKSALPQSRTRAFITASSGRAPFASTLRPNLTGGTLGRTAGGYAMPGSGRVSGARFFSHGPAAPAQVVNNVSQAVRAFALGGQKARFDGVDARGRTRWRAVSALQDEVGRKVQGALPRSSPGSYVDFAVNPTITAITPLTAAVPGFGQAAASASVVQGNSLAQDGLLGALSADFARALKDLSATLADLQRLADLGDLPITYEVPGKKGKSAPEDMFNSSAHILRVHFPGCDADTVERLCAELGVSRGLVHQDPDFDAFAGVEMALLFPLAPSAEPSECDYIIQQQKPQPEQIRWQHMMTPSAESVSLREHDVLSTRSIRSGSGSESGSGELVPIEDMLSAAGQENPWASVTPKSPSGYDSLHTSSASDAHSPLEYRGFEGICRFIEQCDAATSRAPQWR</sequence>
<feature type="region of interest" description="Disordered" evidence="1">
    <location>
        <begin position="450"/>
        <end position="475"/>
    </location>
</feature>
<dbReference type="PANTHER" id="PTHR42342:SF1">
    <property type="entry name" value="STATIONARY PHASE PROTEIN 5"/>
    <property type="match status" value="1"/>
</dbReference>
<accession>A0A6A6PBM2</accession>
<dbReference type="OrthoDB" id="5415241at2759"/>
<dbReference type="AlphaFoldDB" id="A0A6A6PBM2"/>
<evidence type="ECO:0000313" key="3">
    <source>
        <dbReference type="Proteomes" id="UP000799766"/>
    </source>
</evidence>
<keyword evidence="3" id="KW-1185">Reference proteome</keyword>
<protein>
    <recommendedName>
        <fullName evidence="4">Casein kinase II beta 2 subunit</fullName>
    </recommendedName>
</protein>
<evidence type="ECO:0000256" key="1">
    <source>
        <dbReference type="SAM" id="MobiDB-lite"/>
    </source>
</evidence>
<name>A0A6A6PBM2_9PEZI</name>
<organism evidence="2 3">
    <name type="scientific">Lineolata rhizophorae</name>
    <dbReference type="NCBI Taxonomy" id="578093"/>
    <lineage>
        <taxon>Eukaryota</taxon>
        <taxon>Fungi</taxon>
        <taxon>Dikarya</taxon>
        <taxon>Ascomycota</taxon>
        <taxon>Pezizomycotina</taxon>
        <taxon>Dothideomycetes</taxon>
        <taxon>Dothideomycetes incertae sedis</taxon>
        <taxon>Lineolatales</taxon>
        <taxon>Lineolataceae</taxon>
        <taxon>Lineolata</taxon>
    </lineage>
</organism>
<evidence type="ECO:0008006" key="4">
    <source>
        <dbReference type="Google" id="ProtNLM"/>
    </source>
</evidence>
<dbReference type="PANTHER" id="PTHR42342">
    <property type="entry name" value="STATIONARY PHASE PROTEIN 5"/>
    <property type="match status" value="1"/>
</dbReference>
<gene>
    <name evidence="2" type="ORF">BDY21DRAFT_419020</name>
</gene>
<dbReference type="EMBL" id="MU001672">
    <property type="protein sequence ID" value="KAF2461147.1"/>
    <property type="molecule type" value="Genomic_DNA"/>
</dbReference>
<dbReference type="Proteomes" id="UP000799766">
    <property type="component" value="Unassembled WGS sequence"/>
</dbReference>
<dbReference type="InterPro" id="IPR038816">
    <property type="entry name" value="Stationary_phase_5"/>
</dbReference>
<reference evidence="2" key="1">
    <citation type="journal article" date="2020" name="Stud. Mycol.">
        <title>101 Dothideomycetes genomes: a test case for predicting lifestyles and emergence of pathogens.</title>
        <authorList>
            <person name="Haridas S."/>
            <person name="Albert R."/>
            <person name="Binder M."/>
            <person name="Bloem J."/>
            <person name="Labutti K."/>
            <person name="Salamov A."/>
            <person name="Andreopoulos B."/>
            <person name="Baker S."/>
            <person name="Barry K."/>
            <person name="Bills G."/>
            <person name="Bluhm B."/>
            <person name="Cannon C."/>
            <person name="Castanera R."/>
            <person name="Culley D."/>
            <person name="Daum C."/>
            <person name="Ezra D."/>
            <person name="Gonzalez J."/>
            <person name="Henrissat B."/>
            <person name="Kuo A."/>
            <person name="Liang C."/>
            <person name="Lipzen A."/>
            <person name="Lutzoni F."/>
            <person name="Magnuson J."/>
            <person name="Mondo S."/>
            <person name="Nolan M."/>
            <person name="Ohm R."/>
            <person name="Pangilinan J."/>
            <person name="Park H.-J."/>
            <person name="Ramirez L."/>
            <person name="Alfaro M."/>
            <person name="Sun H."/>
            <person name="Tritt A."/>
            <person name="Yoshinaga Y."/>
            <person name="Zwiers L.-H."/>
            <person name="Turgeon B."/>
            <person name="Goodwin S."/>
            <person name="Spatafora J."/>
            <person name="Crous P."/>
            <person name="Grigoriev I."/>
        </authorList>
    </citation>
    <scope>NUCLEOTIDE SEQUENCE</scope>
    <source>
        <strain evidence="2">ATCC 16933</strain>
    </source>
</reference>
<evidence type="ECO:0000313" key="2">
    <source>
        <dbReference type="EMBL" id="KAF2461147.1"/>
    </source>
</evidence>
<dbReference type="GO" id="GO:0070628">
    <property type="term" value="F:proteasome binding"/>
    <property type="evidence" value="ECO:0007669"/>
    <property type="project" value="InterPro"/>
</dbReference>
<proteinExistence type="predicted"/>
<dbReference type="GO" id="GO:0043248">
    <property type="term" value="P:proteasome assembly"/>
    <property type="evidence" value="ECO:0007669"/>
    <property type="project" value="TreeGrafter"/>
</dbReference>